<sequence>MPQRSIWLMLTNEVPESEIAAAALRDLLAKHQPELAPRLARRLAQLPPQHVTALLAEGAAADLTPALREVIDVALAEELGEGGLQEVAPREPRRLSPRLARGSPTAQGRATAATTKEGSLLMRVASIQPEMANDLARLIEQEGQECVARCMASDLVLKQQVERALKQLFTEEESQEPDHVSRGHVPGVRPVERQPLVKQGRSIKSSVSQVPRQIISSVEAEKTWPAPPVAPVTSEVVTQRGYQAGSQGPAEKKGRIWGLQDFLSELGLSEYEEEVVKWASDMSAISLEELVENAQDLSEAIGLKPWEGPEGWKGSGLNAMDRRRCDRSWPNARNARSYAQLRSPPAECHLHPHQMSCRRGSSNAEF</sequence>
<reference evidence="2" key="1">
    <citation type="submission" date="2022-10" db="EMBL/GenBank/DDBJ databases">
        <authorList>
            <person name="Chen Y."/>
            <person name="Dougan E. K."/>
            <person name="Chan C."/>
            <person name="Rhodes N."/>
            <person name="Thang M."/>
        </authorList>
    </citation>
    <scope>NUCLEOTIDE SEQUENCE</scope>
</reference>
<dbReference type="EMBL" id="CAMXCT030005379">
    <property type="protein sequence ID" value="CAL4799485.1"/>
    <property type="molecule type" value="Genomic_DNA"/>
</dbReference>
<dbReference type="Proteomes" id="UP001152797">
    <property type="component" value="Unassembled WGS sequence"/>
</dbReference>
<dbReference type="OrthoDB" id="10375173at2759"/>
<dbReference type="AlphaFoldDB" id="A0A9P1DL92"/>
<evidence type="ECO:0000313" key="2">
    <source>
        <dbReference type="EMBL" id="CAI4012173.1"/>
    </source>
</evidence>
<dbReference type="EMBL" id="CAMXCT010005379">
    <property type="protein sequence ID" value="CAI4012173.1"/>
    <property type="molecule type" value="Genomic_DNA"/>
</dbReference>
<organism evidence="2">
    <name type="scientific">Cladocopium goreaui</name>
    <dbReference type="NCBI Taxonomy" id="2562237"/>
    <lineage>
        <taxon>Eukaryota</taxon>
        <taxon>Sar</taxon>
        <taxon>Alveolata</taxon>
        <taxon>Dinophyceae</taxon>
        <taxon>Suessiales</taxon>
        <taxon>Symbiodiniaceae</taxon>
        <taxon>Cladocopium</taxon>
    </lineage>
</organism>
<feature type="compositionally biased region" description="Polar residues" evidence="1">
    <location>
        <begin position="104"/>
        <end position="115"/>
    </location>
</feature>
<feature type="region of interest" description="Disordered" evidence="1">
    <location>
        <begin position="171"/>
        <end position="204"/>
    </location>
</feature>
<comment type="caution">
    <text evidence="2">The sequence shown here is derived from an EMBL/GenBank/DDBJ whole genome shotgun (WGS) entry which is preliminary data.</text>
</comment>
<evidence type="ECO:0000313" key="4">
    <source>
        <dbReference type="EMBL" id="CAL4799485.1"/>
    </source>
</evidence>
<name>A0A9P1DL92_9DINO</name>
<dbReference type="EMBL" id="CAMXCT020005379">
    <property type="protein sequence ID" value="CAL1165548.1"/>
    <property type="molecule type" value="Genomic_DNA"/>
</dbReference>
<feature type="region of interest" description="Disordered" evidence="1">
    <location>
        <begin position="85"/>
        <end position="115"/>
    </location>
</feature>
<evidence type="ECO:0000313" key="5">
    <source>
        <dbReference type="Proteomes" id="UP001152797"/>
    </source>
</evidence>
<accession>A0A9P1DL92</accession>
<reference evidence="3" key="2">
    <citation type="submission" date="2024-04" db="EMBL/GenBank/DDBJ databases">
        <authorList>
            <person name="Chen Y."/>
            <person name="Shah S."/>
            <person name="Dougan E. K."/>
            <person name="Thang M."/>
            <person name="Chan C."/>
        </authorList>
    </citation>
    <scope>NUCLEOTIDE SEQUENCE [LARGE SCALE GENOMIC DNA]</scope>
</reference>
<protein>
    <submittedName>
        <fullName evidence="4">CUE domain-containing protein</fullName>
    </submittedName>
</protein>
<evidence type="ECO:0000313" key="3">
    <source>
        <dbReference type="EMBL" id="CAL1165548.1"/>
    </source>
</evidence>
<gene>
    <name evidence="2" type="ORF">C1SCF055_LOCUS37267</name>
</gene>
<keyword evidence="5" id="KW-1185">Reference proteome</keyword>
<proteinExistence type="predicted"/>
<evidence type="ECO:0000256" key="1">
    <source>
        <dbReference type="SAM" id="MobiDB-lite"/>
    </source>
</evidence>